<dbReference type="Proteomes" id="UP000053424">
    <property type="component" value="Unassembled WGS sequence"/>
</dbReference>
<dbReference type="STRING" id="686832.A0A0C3CMG0"/>
<keyword evidence="3" id="KW-1185">Reference proteome</keyword>
<dbReference type="AlphaFoldDB" id="A0A0C3CMG0"/>
<evidence type="ECO:0000313" key="3">
    <source>
        <dbReference type="Proteomes" id="UP000053424"/>
    </source>
</evidence>
<name>A0A0C3CMG0_HEBCY</name>
<dbReference type="OrthoDB" id="3227959at2759"/>
<feature type="compositionally biased region" description="Polar residues" evidence="1">
    <location>
        <begin position="10"/>
        <end position="25"/>
    </location>
</feature>
<evidence type="ECO:0008006" key="4">
    <source>
        <dbReference type="Google" id="ProtNLM"/>
    </source>
</evidence>
<dbReference type="InterPro" id="IPR011333">
    <property type="entry name" value="SKP1/BTB/POZ_sf"/>
</dbReference>
<feature type="compositionally biased region" description="Low complexity" evidence="1">
    <location>
        <begin position="26"/>
        <end position="47"/>
    </location>
</feature>
<reference evidence="2 3" key="1">
    <citation type="submission" date="2014-04" db="EMBL/GenBank/DDBJ databases">
        <authorList>
            <consortium name="DOE Joint Genome Institute"/>
            <person name="Kuo A."/>
            <person name="Gay G."/>
            <person name="Dore J."/>
            <person name="Kohler A."/>
            <person name="Nagy L.G."/>
            <person name="Floudas D."/>
            <person name="Copeland A."/>
            <person name="Barry K.W."/>
            <person name="Cichocki N."/>
            <person name="Veneault-Fourrey C."/>
            <person name="LaButti K."/>
            <person name="Lindquist E.A."/>
            <person name="Lipzen A."/>
            <person name="Lundell T."/>
            <person name="Morin E."/>
            <person name="Murat C."/>
            <person name="Sun H."/>
            <person name="Tunlid A."/>
            <person name="Henrissat B."/>
            <person name="Grigoriev I.V."/>
            <person name="Hibbett D.S."/>
            <person name="Martin F."/>
            <person name="Nordberg H.P."/>
            <person name="Cantor M.N."/>
            <person name="Hua S.X."/>
        </authorList>
    </citation>
    <scope>NUCLEOTIDE SEQUENCE [LARGE SCALE GENOMIC DNA]</scope>
    <source>
        <strain evidence="3">h7</strain>
    </source>
</reference>
<evidence type="ECO:0000313" key="2">
    <source>
        <dbReference type="EMBL" id="KIM44966.1"/>
    </source>
</evidence>
<organism evidence="2 3">
    <name type="scientific">Hebeloma cylindrosporum</name>
    <dbReference type="NCBI Taxonomy" id="76867"/>
    <lineage>
        <taxon>Eukaryota</taxon>
        <taxon>Fungi</taxon>
        <taxon>Dikarya</taxon>
        <taxon>Basidiomycota</taxon>
        <taxon>Agaricomycotina</taxon>
        <taxon>Agaricomycetes</taxon>
        <taxon>Agaricomycetidae</taxon>
        <taxon>Agaricales</taxon>
        <taxon>Agaricineae</taxon>
        <taxon>Hymenogastraceae</taxon>
        <taxon>Hebeloma</taxon>
    </lineage>
</organism>
<gene>
    <name evidence="2" type="ORF">M413DRAFT_25358</name>
</gene>
<proteinExistence type="predicted"/>
<dbReference type="HOGENOM" id="CLU_033082_1_1_1"/>
<evidence type="ECO:0000256" key="1">
    <source>
        <dbReference type="SAM" id="MobiDB-lite"/>
    </source>
</evidence>
<feature type="region of interest" description="Disordered" evidence="1">
    <location>
        <begin position="1"/>
        <end position="49"/>
    </location>
</feature>
<sequence>MIMEPPTVRPQKTSNPPTSPTSALRSPSIQSSSSSTSVASTTSPSLPDISSRISVRHGISQENLTLLSASPPETKLTELSYNTAQAKDGVSPTIIDTETGVEVQRHSDLWFDDGSVICRAENTLFCVHMSQLARHSLVFHDMVMLSHPETSRIESSMLLHEGRAASRRVPVVYLYDSAEDVGNLLTALYDGPNFGNNDEDDFRVVSGILRLSTKYLVDSLRAKAITHLSIAWPSNLKAWDLRDDFSRSFESEGGSRASPHRYPHPYSVISLAREVNAPSLLAAAFYDLSRYSFAQIFEPTEDEPLHRSPAPPPLNALDLQRLCLGKEASQHAITTLIQSMGTGQYIRHPQQHPMASSHFRKTSASGVCVSAAACRKDFTELVDLATQHYLFDRERGCYDPLYVAEGLGQLKSAEFSECKACAKSLESWAAREREKIWKMIPFWFRLESGDTSPIPR</sequence>
<reference evidence="3" key="2">
    <citation type="submission" date="2015-01" db="EMBL/GenBank/DDBJ databases">
        <title>Evolutionary Origins and Diversification of the Mycorrhizal Mutualists.</title>
        <authorList>
            <consortium name="DOE Joint Genome Institute"/>
            <consortium name="Mycorrhizal Genomics Consortium"/>
            <person name="Kohler A."/>
            <person name="Kuo A."/>
            <person name="Nagy L.G."/>
            <person name="Floudas D."/>
            <person name="Copeland A."/>
            <person name="Barry K.W."/>
            <person name="Cichocki N."/>
            <person name="Veneault-Fourrey C."/>
            <person name="LaButti K."/>
            <person name="Lindquist E.A."/>
            <person name="Lipzen A."/>
            <person name="Lundell T."/>
            <person name="Morin E."/>
            <person name="Murat C."/>
            <person name="Riley R."/>
            <person name="Ohm R."/>
            <person name="Sun H."/>
            <person name="Tunlid A."/>
            <person name="Henrissat B."/>
            <person name="Grigoriev I.V."/>
            <person name="Hibbett D.S."/>
            <person name="Martin F."/>
        </authorList>
    </citation>
    <scope>NUCLEOTIDE SEQUENCE [LARGE SCALE GENOMIC DNA]</scope>
    <source>
        <strain evidence="3">h7</strain>
    </source>
</reference>
<protein>
    <recommendedName>
        <fullName evidence="4">BTB domain-containing protein</fullName>
    </recommendedName>
</protein>
<dbReference type="Gene3D" id="3.30.710.10">
    <property type="entry name" value="Potassium Channel Kv1.1, Chain A"/>
    <property type="match status" value="1"/>
</dbReference>
<accession>A0A0C3CMG0</accession>
<dbReference type="EMBL" id="KN831773">
    <property type="protein sequence ID" value="KIM44966.1"/>
    <property type="molecule type" value="Genomic_DNA"/>
</dbReference>